<keyword evidence="2" id="KW-1185">Reference proteome</keyword>
<proteinExistence type="predicted"/>
<reference evidence="1 2" key="1">
    <citation type="submission" date="2024-02" db="EMBL/GenBank/DDBJ databases">
        <authorList>
            <person name="Chen Y."/>
            <person name="Shah S."/>
            <person name="Dougan E. K."/>
            <person name="Thang M."/>
            <person name="Chan C."/>
        </authorList>
    </citation>
    <scope>NUCLEOTIDE SEQUENCE [LARGE SCALE GENOMIC DNA]</scope>
</reference>
<evidence type="ECO:0000313" key="1">
    <source>
        <dbReference type="EMBL" id="CAK9097384.1"/>
    </source>
</evidence>
<accession>A0ABP0RB55</accession>
<organism evidence="1 2">
    <name type="scientific">Durusdinium trenchii</name>
    <dbReference type="NCBI Taxonomy" id="1381693"/>
    <lineage>
        <taxon>Eukaryota</taxon>
        <taxon>Sar</taxon>
        <taxon>Alveolata</taxon>
        <taxon>Dinophyceae</taxon>
        <taxon>Suessiales</taxon>
        <taxon>Symbiodiniaceae</taxon>
        <taxon>Durusdinium</taxon>
    </lineage>
</organism>
<dbReference type="EMBL" id="CAXAMM010041117">
    <property type="protein sequence ID" value="CAK9097384.1"/>
    <property type="molecule type" value="Genomic_DNA"/>
</dbReference>
<comment type="caution">
    <text evidence="1">The sequence shown here is derived from an EMBL/GenBank/DDBJ whole genome shotgun (WGS) entry which is preliminary data.</text>
</comment>
<dbReference type="Gene3D" id="2.40.70.10">
    <property type="entry name" value="Acid Proteases"/>
    <property type="match status" value="1"/>
</dbReference>
<dbReference type="Proteomes" id="UP001642464">
    <property type="component" value="Unassembled WGS sequence"/>
</dbReference>
<protein>
    <submittedName>
        <fullName evidence="1">Cathepsin D</fullName>
    </submittedName>
</protein>
<evidence type="ECO:0000313" key="2">
    <source>
        <dbReference type="Proteomes" id="UP001642464"/>
    </source>
</evidence>
<dbReference type="InterPro" id="IPR021109">
    <property type="entry name" value="Peptidase_aspartic_dom_sf"/>
</dbReference>
<name>A0ABP0RB55_9DINO</name>
<gene>
    <name evidence="1" type="ORF">SCF082_LOCUS45678</name>
</gene>
<sequence length="137" mass="15275">MPNLAFEVQGTAGGQESLKLDPNSYVFLTTVPIVHKEVEYFLGYLPVEIVTVRQQQVCIPAFSPMNYRTKQNGPVWIMGTPLFYSYKVQYDREPEPPTMSFSTEGCGTCHDGVESSPHCQGKRGFCNNPRASDACES</sequence>